<comment type="caution">
    <text evidence="2">The sequence shown here is derived from an EMBL/GenBank/DDBJ whole genome shotgun (WGS) entry which is preliminary data.</text>
</comment>
<evidence type="ECO:0000256" key="1">
    <source>
        <dbReference type="SAM" id="SignalP"/>
    </source>
</evidence>
<dbReference type="SUPFAM" id="SSF49482">
    <property type="entry name" value="Aromatic compound dioxygenase"/>
    <property type="match status" value="1"/>
</dbReference>
<dbReference type="GeneID" id="63838804"/>
<dbReference type="CDD" id="cd03457">
    <property type="entry name" value="intradiol_dioxygenase_like"/>
    <property type="match status" value="1"/>
</dbReference>
<gene>
    <name evidence="2" type="ORF">M406DRAFT_34153</name>
</gene>
<dbReference type="Proteomes" id="UP000803844">
    <property type="component" value="Unassembled WGS sequence"/>
</dbReference>
<reference evidence="2" key="1">
    <citation type="journal article" date="2020" name="Phytopathology">
        <title>Genome sequence of the chestnut blight fungus Cryphonectria parasitica EP155: A fundamental resource for an archetypical invasive plant pathogen.</title>
        <authorList>
            <person name="Crouch J.A."/>
            <person name="Dawe A."/>
            <person name="Aerts A."/>
            <person name="Barry K."/>
            <person name="Churchill A.C.L."/>
            <person name="Grimwood J."/>
            <person name="Hillman B."/>
            <person name="Milgroom M.G."/>
            <person name="Pangilinan J."/>
            <person name="Smith M."/>
            <person name="Salamov A."/>
            <person name="Schmutz J."/>
            <person name="Yadav J."/>
            <person name="Grigoriev I.V."/>
            <person name="Nuss D."/>
        </authorList>
    </citation>
    <scope>NUCLEOTIDE SEQUENCE</scope>
    <source>
        <strain evidence="2">EP155</strain>
    </source>
</reference>
<dbReference type="PANTHER" id="PTHR34315:SF1">
    <property type="entry name" value="INTRADIOL RING-CLEAVAGE DIOXYGENASES DOMAIN-CONTAINING PROTEIN-RELATED"/>
    <property type="match status" value="1"/>
</dbReference>
<evidence type="ECO:0000313" key="3">
    <source>
        <dbReference type="Proteomes" id="UP000803844"/>
    </source>
</evidence>
<evidence type="ECO:0000313" key="2">
    <source>
        <dbReference type="EMBL" id="KAF3771437.1"/>
    </source>
</evidence>
<dbReference type="OrthoDB" id="121380at2759"/>
<organism evidence="2 3">
    <name type="scientific">Cryphonectria parasitica (strain ATCC 38755 / EP155)</name>
    <dbReference type="NCBI Taxonomy" id="660469"/>
    <lineage>
        <taxon>Eukaryota</taxon>
        <taxon>Fungi</taxon>
        <taxon>Dikarya</taxon>
        <taxon>Ascomycota</taxon>
        <taxon>Pezizomycotina</taxon>
        <taxon>Sordariomycetes</taxon>
        <taxon>Sordariomycetidae</taxon>
        <taxon>Diaporthales</taxon>
        <taxon>Cryphonectriaceae</taxon>
        <taxon>Cryphonectria-Endothia species complex</taxon>
        <taxon>Cryphonectria</taxon>
    </lineage>
</organism>
<dbReference type="PANTHER" id="PTHR34315">
    <property type="match status" value="1"/>
</dbReference>
<keyword evidence="1" id="KW-0732">Signal</keyword>
<name>A0A9P5CVL6_CRYP1</name>
<dbReference type="InterPro" id="IPR015889">
    <property type="entry name" value="Intradiol_dOase_core"/>
</dbReference>
<feature type="chain" id="PRO_5040187087" evidence="1">
    <location>
        <begin position="21"/>
        <end position="335"/>
    </location>
</feature>
<accession>A0A9P5CVL6</accession>
<dbReference type="RefSeq" id="XP_040782398.1">
    <property type="nucleotide sequence ID" value="XM_040921675.1"/>
</dbReference>
<dbReference type="GO" id="GO:0005506">
    <property type="term" value="F:iron ion binding"/>
    <property type="evidence" value="ECO:0007669"/>
    <property type="project" value="InterPro"/>
</dbReference>
<dbReference type="GO" id="GO:0016702">
    <property type="term" value="F:oxidoreductase activity, acting on single donors with incorporation of molecular oxygen, incorporation of two atoms of oxygen"/>
    <property type="evidence" value="ECO:0007669"/>
    <property type="project" value="InterPro"/>
</dbReference>
<dbReference type="EMBL" id="MU032344">
    <property type="protein sequence ID" value="KAF3771437.1"/>
    <property type="molecule type" value="Genomic_DNA"/>
</dbReference>
<proteinExistence type="predicted"/>
<feature type="signal peptide" evidence="1">
    <location>
        <begin position="1"/>
        <end position="20"/>
    </location>
</feature>
<dbReference type="AlphaFoldDB" id="A0A9P5CVL6"/>
<dbReference type="Gene3D" id="2.60.130.10">
    <property type="entry name" value="Aromatic compound dioxygenase"/>
    <property type="match status" value="1"/>
</dbReference>
<protein>
    <submittedName>
        <fullName evidence="2">Protocatechuate 3,4-dioxygenase beta subunit</fullName>
    </submittedName>
</protein>
<keyword evidence="3" id="KW-1185">Reference proteome</keyword>
<sequence length="335" mass="36929">MKLTAAIVLVSGLLSGTALAHGDPLGHHEVRRRANLSKRCEGAAAKMNEKRYANQMKKRWDNGRNTSFTIHTEAPYYDVIQNDTCIVTPDVTRGPYVWPRSEILRQDMTGGQAGVPLWLDIGVLDVSTCEPLEDVLVAFWHCNGTGSYSSFTGLDPNTDFATLLNELNVTDFTIGETDLHTDDTTFLRGMWPTNKEGMLEMKTIFPGFYAGRAIHIHTEVYKDWVLHDNGTVRTGDIVNVGQLFFNESVIGEMMALEPYASHTQINRTTNAEDTIMAESQEGGYNPVMSVVPADGIDIANGMIGYITMGVDLTDTTALDTSPTKRGLSNMHDTSD</sequence>